<dbReference type="SUPFAM" id="SSF53098">
    <property type="entry name" value="Ribonuclease H-like"/>
    <property type="match status" value="1"/>
</dbReference>
<feature type="domain" description="Exonuclease" evidence="21">
    <location>
        <begin position="4"/>
        <end position="173"/>
    </location>
</feature>
<feature type="binding site" evidence="18">
    <location>
        <position position="156"/>
    </location>
    <ligand>
        <name>substrate</name>
    </ligand>
</feature>
<feature type="binding site" evidence="18">
    <location>
        <position position="9"/>
    </location>
    <ligand>
        <name>substrate</name>
    </ligand>
</feature>
<dbReference type="NCBIfam" id="TIGR00573">
    <property type="entry name" value="dnaq"/>
    <property type="match status" value="1"/>
</dbReference>
<gene>
    <name evidence="20" type="primary">dnaQ</name>
    <name evidence="22" type="ORF">NK6_8722</name>
</gene>
<evidence type="ECO:0000256" key="15">
    <source>
        <dbReference type="ARBA" id="ARBA00026073"/>
    </source>
</evidence>
<keyword evidence="9 20" id="KW-0378">Hydrolase</keyword>
<evidence type="ECO:0000256" key="19">
    <source>
        <dbReference type="PIRSR" id="PIRSR606309-3"/>
    </source>
</evidence>
<dbReference type="NCBIfam" id="NF004316">
    <property type="entry name" value="PRK05711.1"/>
    <property type="match status" value="1"/>
</dbReference>
<keyword evidence="8 19" id="KW-0479">Metal-binding</keyword>
<dbReference type="PANTHER" id="PTHR30231">
    <property type="entry name" value="DNA POLYMERASE III SUBUNIT EPSILON"/>
    <property type="match status" value="1"/>
</dbReference>
<dbReference type="EC" id="2.7.7.7" evidence="2 20"/>
<comment type="cofactor">
    <cofactor evidence="19">
        <name>Mg(2+)</name>
        <dbReference type="ChEBI" id="CHEBI:18420"/>
    </cofactor>
    <cofactor evidence="19">
        <name>Mn(2+)</name>
        <dbReference type="ChEBI" id="CHEBI:29035"/>
    </cofactor>
    <text evidence="19">Binds 2 divalent metal cations. Magnesium or manganese.</text>
</comment>
<dbReference type="PANTHER" id="PTHR30231:SF41">
    <property type="entry name" value="DNA POLYMERASE III SUBUNIT EPSILON"/>
    <property type="match status" value="1"/>
</dbReference>
<dbReference type="CDD" id="cd06131">
    <property type="entry name" value="DNA_pol_III_epsilon_Ecoli_like"/>
    <property type="match status" value="1"/>
</dbReference>
<feature type="active site" description="Proton acceptor" evidence="17">
    <location>
        <position position="151"/>
    </location>
</feature>
<evidence type="ECO:0000256" key="11">
    <source>
        <dbReference type="ARBA" id="ARBA00022842"/>
    </source>
</evidence>
<organism evidence="22 23">
    <name type="scientific">Bradyrhizobium diazoefficiens</name>
    <dbReference type="NCBI Taxonomy" id="1355477"/>
    <lineage>
        <taxon>Bacteria</taxon>
        <taxon>Pseudomonadati</taxon>
        <taxon>Pseudomonadota</taxon>
        <taxon>Alphaproteobacteria</taxon>
        <taxon>Hyphomicrobiales</taxon>
        <taxon>Nitrobacteraceae</taxon>
        <taxon>Bradyrhizobium</taxon>
    </lineage>
</organism>
<dbReference type="EMBL" id="AP014685">
    <property type="protein sequence ID" value="BAR61869.1"/>
    <property type="molecule type" value="Genomic_DNA"/>
</dbReference>
<keyword evidence="10 20" id="KW-0269">Exonuclease</keyword>
<reference evidence="22 23" key="1">
    <citation type="submission" date="2014-11" db="EMBL/GenBank/DDBJ databases">
        <title>Symbiosis island explosion on the genome of extra-slow-growing strains of soybean bradyrhizobia with massive insertion sequences.</title>
        <authorList>
            <person name="Iida T."/>
            <person name="Minamisawa K."/>
        </authorList>
    </citation>
    <scope>NUCLEOTIDE SEQUENCE [LARGE SCALE GENOMIC DNA]</scope>
    <source>
        <strain evidence="22 23">NK6</strain>
    </source>
</reference>
<dbReference type="InterPro" id="IPR006309">
    <property type="entry name" value="DnaQ_proteo"/>
</dbReference>
<protein>
    <recommendedName>
        <fullName evidence="3 20">DNA polymerase III subunit epsilon</fullName>
        <ecNumber evidence="2 20">2.7.7.7</ecNumber>
    </recommendedName>
</protein>
<keyword evidence="13 19" id="KW-0464">Manganese</keyword>
<dbReference type="InterPro" id="IPR012337">
    <property type="entry name" value="RNaseH-like_sf"/>
</dbReference>
<dbReference type="GO" id="GO:0045004">
    <property type="term" value="P:DNA replication proofreading"/>
    <property type="evidence" value="ECO:0007669"/>
    <property type="project" value="TreeGrafter"/>
</dbReference>
<dbReference type="NCBIfam" id="TIGR01406">
    <property type="entry name" value="dnaQ_proteo"/>
    <property type="match status" value="1"/>
</dbReference>
<evidence type="ECO:0000256" key="20">
    <source>
        <dbReference type="RuleBase" id="RU364087"/>
    </source>
</evidence>
<keyword evidence="12 20" id="KW-0239">DNA-directed DNA polymerase</keyword>
<dbReference type="GO" id="GO:0046872">
    <property type="term" value="F:metal ion binding"/>
    <property type="evidence" value="ECO:0007669"/>
    <property type="project" value="UniProtKB-KW"/>
</dbReference>
<evidence type="ECO:0000256" key="7">
    <source>
        <dbReference type="ARBA" id="ARBA00022722"/>
    </source>
</evidence>
<feature type="binding site" evidence="19">
    <location>
        <position position="9"/>
    </location>
    <ligand>
        <name>a divalent metal cation</name>
        <dbReference type="ChEBI" id="CHEBI:60240"/>
        <label>1</label>
        <note>catalytic</note>
    </ligand>
</feature>
<evidence type="ECO:0000256" key="1">
    <source>
        <dbReference type="ARBA" id="ARBA00001936"/>
    </source>
</evidence>
<dbReference type="InterPro" id="IPR036397">
    <property type="entry name" value="RNaseH_sf"/>
</dbReference>
<evidence type="ECO:0000256" key="13">
    <source>
        <dbReference type="ARBA" id="ARBA00023211"/>
    </source>
</evidence>
<evidence type="ECO:0000256" key="4">
    <source>
        <dbReference type="ARBA" id="ARBA00022679"/>
    </source>
</evidence>
<evidence type="ECO:0000313" key="23">
    <source>
        <dbReference type="Proteomes" id="UP000063308"/>
    </source>
</evidence>
<evidence type="ECO:0000256" key="18">
    <source>
        <dbReference type="PIRSR" id="PIRSR606309-2"/>
    </source>
</evidence>
<feature type="binding site" evidence="18">
    <location>
        <position position="11"/>
    </location>
    <ligand>
        <name>substrate</name>
    </ligand>
</feature>
<feature type="binding site" evidence="19">
    <location>
        <position position="11"/>
    </location>
    <ligand>
        <name>a divalent metal cation</name>
        <dbReference type="ChEBI" id="CHEBI:60240"/>
        <label>1</label>
        <note>catalytic</note>
    </ligand>
</feature>
<feature type="binding site" evidence="19">
    <location>
        <position position="156"/>
    </location>
    <ligand>
        <name>a divalent metal cation</name>
        <dbReference type="ChEBI" id="CHEBI:60240"/>
        <label>1</label>
        <note>catalytic</note>
    </ligand>
</feature>
<dbReference type="FunFam" id="3.30.420.10:FF:000012">
    <property type="entry name" value="DNA polymerase III subunit epsilon"/>
    <property type="match status" value="1"/>
</dbReference>
<dbReference type="AlphaFoldDB" id="A0A0E4BWP9"/>
<comment type="function">
    <text evidence="14 20">DNA polymerase III is a complex, multichain enzyme responsible for most of the replicative synthesis in bacteria. The epsilon subunit contain the editing function and is a proofreading 3'-5' exonuclease.</text>
</comment>
<keyword evidence="4 20" id="KW-0808">Transferase</keyword>
<dbReference type="GO" id="GO:0003887">
    <property type="term" value="F:DNA-directed DNA polymerase activity"/>
    <property type="evidence" value="ECO:0007669"/>
    <property type="project" value="UniProtKB-KW"/>
</dbReference>
<sequence>MKRREVVIDTETTGLDRKVDRVIEIGCVELIDLMPTGRNYHKYVNPQGQKVHPQAFKVHGIGDVFLSTKPTFKRIVDRFLEYIGDSPLVAHNAAFDIGMLNEELDRLGYAPLKNEVIDTLEMAKKAKPRARHTLDALCSTYDVDNSKRKEHGALLDAGLLAEVYVEMLGGRQFGMELNVATEEEPETVRPLIRPRTIPLAPRVTDQDRAAHAAFVETLGDKAIWLDYRA</sequence>
<keyword evidence="5 20" id="KW-0548">Nucleotidyltransferase</keyword>
<evidence type="ECO:0000256" key="10">
    <source>
        <dbReference type="ARBA" id="ARBA00022839"/>
    </source>
</evidence>
<dbReference type="GO" id="GO:0003677">
    <property type="term" value="F:DNA binding"/>
    <property type="evidence" value="ECO:0007669"/>
    <property type="project" value="InterPro"/>
</dbReference>
<evidence type="ECO:0000256" key="16">
    <source>
        <dbReference type="ARBA" id="ARBA00049244"/>
    </source>
</evidence>
<dbReference type="InterPro" id="IPR013520">
    <property type="entry name" value="Ribonucl_H"/>
</dbReference>
<name>A0A0E4BWP9_9BRAD</name>
<dbReference type="SMART" id="SM00479">
    <property type="entry name" value="EXOIII"/>
    <property type="match status" value="1"/>
</dbReference>
<evidence type="ECO:0000256" key="17">
    <source>
        <dbReference type="PIRSR" id="PIRSR606309-1"/>
    </source>
</evidence>
<evidence type="ECO:0000256" key="12">
    <source>
        <dbReference type="ARBA" id="ARBA00022932"/>
    </source>
</evidence>
<evidence type="ECO:0000256" key="6">
    <source>
        <dbReference type="ARBA" id="ARBA00022705"/>
    </source>
</evidence>
<comment type="catalytic activity">
    <reaction evidence="16 20">
        <text>DNA(n) + a 2'-deoxyribonucleoside 5'-triphosphate = DNA(n+1) + diphosphate</text>
        <dbReference type="Rhea" id="RHEA:22508"/>
        <dbReference type="Rhea" id="RHEA-COMP:17339"/>
        <dbReference type="Rhea" id="RHEA-COMP:17340"/>
        <dbReference type="ChEBI" id="CHEBI:33019"/>
        <dbReference type="ChEBI" id="CHEBI:61560"/>
        <dbReference type="ChEBI" id="CHEBI:173112"/>
        <dbReference type="EC" id="2.7.7.7"/>
    </reaction>
</comment>
<keyword evidence="11 19" id="KW-0460">Magnesium</keyword>
<comment type="subunit">
    <text evidence="15 20">DNA polymerase III contains a core (composed of alpha, epsilon and theta chains) that associates with a tau subunit. This core dimerizes to form the POLIII' complex. PolIII' associates with the gamma complex (composed of gamma, delta, delta', psi and chi chains) and with the beta chain to form the complete DNA polymerase III complex.</text>
</comment>
<dbReference type="GO" id="GO:0008408">
    <property type="term" value="F:3'-5' exonuclease activity"/>
    <property type="evidence" value="ECO:0007669"/>
    <property type="project" value="TreeGrafter"/>
</dbReference>
<dbReference type="Gene3D" id="3.30.420.10">
    <property type="entry name" value="Ribonuclease H-like superfamily/Ribonuclease H"/>
    <property type="match status" value="1"/>
</dbReference>
<evidence type="ECO:0000256" key="9">
    <source>
        <dbReference type="ARBA" id="ARBA00022801"/>
    </source>
</evidence>
<keyword evidence="6 20" id="KW-0235">DNA replication</keyword>
<dbReference type="Proteomes" id="UP000063308">
    <property type="component" value="Chromosome"/>
</dbReference>
<evidence type="ECO:0000256" key="5">
    <source>
        <dbReference type="ARBA" id="ARBA00022695"/>
    </source>
</evidence>
<evidence type="ECO:0000256" key="14">
    <source>
        <dbReference type="ARBA" id="ARBA00025483"/>
    </source>
</evidence>
<comment type="cofactor">
    <cofactor evidence="1 20">
        <name>Mn(2+)</name>
        <dbReference type="ChEBI" id="CHEBI:29035"/>
    </cofactor>
</comment>
<accession>A0A0E4BWP9</accession>
<evidence type="ECO:0000256" key="8">
    <source>
        <dbReference type="ARBA" id="ARBA00022723"/>
    </source>
</evidence>
<keyword evidence="7 20" id="KW-0540">Nuclease</keyword>
<evidence type="ECO:0000313" key="22">
    <source>
        <dbReference type="EMBL" id="BAR61869.1"/>
    </source>
</evidence>
<dbReference type="InterPro" id="IPR006054">
    <property type="entry name" value="DnaQ"/>
</dbReference>
<evidence type="ECO:0000256" key="2">
    <source>
        <dbReference type="ARBA" id="ARBA00012417"/>
    </source>
</evidence>
<evidence type="ECO:0000259" key="21">
    <source>
        <dbReference type="SMART" id="SM00479"/>
    </source>
</evidence>
<proteinExistence type="predicted"/>
<dbReference type="GO" id="GO:0005829">
    <property type="term" value="C:cytosol"/>
    <property type="evidence" value="ECO:0007669"/>
    <property type="project" value="TreeGrafter"/>
</dbReference>
<evidence type="ECO:0000256" key="3">
    <source>
        <dbReference type="ARBA" id="ARBA00020352"/>
    </source>
</evidence>
<feature type="binding site" evidence="18">
    <location>
        <position position="59"/>
    </location>
    <ligand>
        <name>substrate</name>
    </ligand>
</feature>
<dbReference type="Pfam" id="PF00929">
    <property type="entry name" value="RNase_T"/>
    <property type="match status" value="1"/>
</dbReference>